<name>C6HJC7_AJECH</name>
<evidence type="ECO:0000313" key="2">
    <source>
        <dbReference type="Proteomes" id="UP000002624"/>
    </source>
</evidence>
<dbReference type="AlphaFoldDB" id="C6HJC7"/>
<protein>
    <submittedName>
        <fullName evidence="1">Uncharacterized protein</fullName>
    </submittedName>
</protein>
<dbReference type="EMBL" id="GG692429">
    <property type="protein sequence ID" value="EER39203.1"/>
    <property type="molecule type" value="Genomic_DNA"/>
</dbReference>
<dbReference type="VEuPathDB" id="FungiDB:HCDG_06308"/>
<gene>
    <name evidence="1" type="ORF">HCDG_06308</name>
</gene>
<organism evidence="1 2">
    <name type="scientific">Ajellomyces capsulatus (strain H143)</name>
    <name type="common">Darling's disease fungus</name>
    <name type="synonym">Histoplasma capsulatum</name>
    <dbReference type="NCBI Taxonomy" id="544712"/>
    <lineage>
        <taxon>Eukaryota</taxon>
        <taxon>Fungi</taxon>
        <taxon>Dikarya</taxon>
        <taxon>Ascomycota</taxon>
        <taxon>Pezizomycotina</taxon>
        <taxon>Eurotiomycetes</taxon>
        <taxon>Eurotiomycetidae</taxon>
        <taxon>Onygenales</taxon>
        <taxon>Ajellomycetaceae</taxon>
        <taxon>Histoplasma</taxon>
    </lineage>
</organism>
<sequence>MSYAIFPTGLPGNRNKIPINIDACYRVSIQVQIPVANPRKWCQPVTAPRPITATVAGAVAGGKRRLKRGWVGFLGRVRGQVFASRARKVRELFYSWLRKKRLIRGNFSVTRYWATRRIRTKGLAQTLFMA</sequence>
<accession>C6HJC7</accession>
<reference evidence="2" key="1">
    <citation type="submission" date="2009-05" db="EMBL/GenBank/DDBJ databases">
        <title>The genome sequence of Ajellomyces capsulatus strain H143.</title>
        <authorList>
            <person name="Champion M."/>
            <person name="Cuomo C.A."/>
            <person name="Ma L.-J."/>
            <person name="Henn M.R."/>
            <person name="Sil A."/>
            <person name="Goldman B."/>
            <person name="Young S.K."/>
            <person name="Kodira C.D."/>
            <person name="Zeng Q."/>
            <person name="Koehrsen M."/>
            <person name="Alvarado L."/>
            <person name="Berlin A.M."/>
            <person name="Borenstein D."/>
            <person name="Chen Z."/>
            <person name="Engels R."/>
            <person name="Freedman E."/>
            <person name="Gellesch M."/>
            <person name="Goldberg J."/>
            <person name="Griggs A."/>
            <person name="Gujja S."/>
            <person name="Heiman D.I."/>
            <person name="Hepburn T.A."/>
            <person name="Howarth C."/>
            <person name="Jen D."/>
            <person name="Larson L."/>
            <person name="Lewis B."/>
            <person name="Mehta T."/>
            <person name="Park D."/>
            <person name="Pearson M."/>
            <person name="Roberts A."/>
            <person name="Saif S."/>
            <person name="Shea T.D."/>
            <person name="Shenoy N."/>
            <person name="Sisk P."/>
            <person name="Stolte C."/>
            <person name="Sykes S."/>
            <person name="Walk T."/>
            <person name="White J."/>
            <person name="Yandava C."/>
            <person name="Klein B."/>
            <person name="McEwen J.G."/>
            <person name="Puccia R."/>
            <person name="Goldman G.H."/>
            <person name="Felipe M.S."/>
            <person name="Nino-Vega G."/>
            <person name="San-Blas G."/>
            <person name="Taylor J.W."/>
            <person name="Mendoza L."/>
            <person name="Galagan J.E."/>
            <person name="Nusbaum C."/>
            <person name="Birren B.W."/>
        </authorList>
    </citation>
    <scope>NUCLEOTIDE SEQUENCE [LARGE SCALE GENOMIC DNA]</scope>
    <source>
        <strain evidence="2">H143</strain>
    </source>
</reference>
<evidence type="ECO:0000313" key="1">
    <source>
        <dbReference type="EMBL" id="EER39203.1"/>
    </source>
</evidence>
<proteinExistence type="predicted"/>
<dbReference type="Proteomes" id="UP000002624">
    <property type="component" value="Unassembled WGS sequence"/>
</dbReference>
<dbReference type="HOGENOM" id="CLU_1937531_0_0_1"/>